<proteinExistence type="inferred from homology"/>
<reference evidence="4" key="2">
    <citation type="submission" date="2021-01" db="UniProtKB">
        <authorList>
            <consortium name="EnsemblMetazoa"/>
        </authorList>
    </citation>
    <scope>IDENTIFICATION</scope>
</reference>
<evidence type="ECO:0000313" key="5">
    <source>
        <dbReference type="Proteomes" id="UP000007110"/>
    </source>
</evidence>
<dbReference type="InParanoid" id="A0A7M7LPD1"/>
<feature type="region of interest" description="Disordered" evidence="3">
    <location>
        <begin position="258"/>
        <end position="438"/>
    </location>
</feature>
<keyword evidence="5" id="KW-1185">Reference proteome</keyword>
<dbReference type="Proteomes" id="UP000007110">
    <property type="component" value="Unassembled WGS sequence"/>
</dbReference>
<dbReference type="OrthoDB" id="2445127at2759"/>
<accession>A0A7M7LPD1</accession>
<comment type="similarity">
    <text evidence="1">Belongs to the dysbindin family.</text>
</comment>
<dbReference type="PANTHER" id="PTHR16294:SF6">
    <property type="entry name" value="DYNAMIN N-TERMINAL DOMAIN-CONTAINING PROTEIN"/>
    <property type="match status" value="1"/>
</dbReference>
<evidence type="ECO:0000256" key="3">
    <source>
        <dbReference type="SAM" id="MobiDB-lite"/>
    </source>
</evidence>
<dbReference type="GeneID" id="100889866"/>
<feature type="coiled-coil region" evidence="2">
    <location>
        <begin position="124"/>
        <end position="151"/>
    </location>
</feature>
<dbReference type="KEGG" id="spu:100889866"/>
<dbReference type="FunCoup" id="A0A7M7LPD1">
    <property type="interactions" value="507"/>
</dbReference>
<evidence type="ECO:0000256" key="2">
    <source>
        <dbReference type="SAM" id="Coils"/>
    </source>
</evidence>
<feature type="compositionally biased region" description="Basic and acidic residues" evidence="3">
    <location>
        <begin position="368"/>
        <end position="395"/>
    </location>
</feature>
<dbReference type="GO" id="GO:0009966">
    <property type="term" value="P:regulation of signal transduction"/>
    <property type="evidence" value="ECO:0000318"/>
    <property type="project" value="GO_Central"/>
</dbReference>
<keyword evidence="2" id="KW-0175">Coiled coil</keyword>
<sequence length="438" mass="49677">MFDQFKEKIHSVQLDLNAGLKSLSEKAREVGRSKKLPGELHVLDSKTADLSALKPECIDAGDEILNRFQLMWTQIHTNIEFSADKAMKSDKAILELVEQHDKQIHVWKQLQTRLQEVPGMVTQIQNLAVTLGKLEANFEEIESMLESLGDTCEEEELLGNKKIQLAELMKYKEQKSKERQHRRERLLDEYNQKFRRVEDEEDAKKKERQKAFQEVFAADMDHYRTHGKMSAPVTQLSQELENRLDEFELSIGRDDQQALDDFLGPDDDDDDSDVDRRSVRKRVPLVKDDVEDKKYNEGNDDEDEEEEEFQVNSTEGTASVEEDESKVISTEGTASVDEVGRIENGQSGDKEQQGEESKGSGSLNPEDADAKDKGDSLQDQAHVEEDAKDSTEAPSDKQQLPEDAATKDSLQEDDFGTPDEDDDFGTPDEDADESSTKS</sequence>
<protein>
    <recommendedName>
        <fullName evidence="6">Dysbindin</fullName>
    </recommendedName>
</protein>
<feature type="compositionally biased region" description="Basic and acidic residues" evidence="3">
    <location>
        <begin position="348"/>
        <end position="358"/>
    </location>
</feature>
<evidence type="ECO:0008006" key="6">
    <source>
        <dbReference type="Google" id="ProtNLM"/>
    </source>
</evidence>
<dbReference type="AlphaFoldDB" id="A0A7M7LPD1"/>
<feature type="compositionally biased region" description="Basic and acidic residues" evidence="3">
    <location>
        <begin position="285"/>
        <end position="297"/>
    </location>
</feature>
<feature type="compositionally biased region" description="Acidic residues" evidence="3">
    <location>
        <begin position="411"/>
        <end position="438"/>
    </location>
</feature>
<name>A0A7M7LPD1_STRPU</name>
<evidence type="ECO:0000256" key="1">
    <source>
        <dbReference type="ARBA" id="ARBA00008686"/>
    </source>
</evidence>
<dbReference type="PANTHER" id="PTHR16294">
    <property type="entry name" value="DYSTROBREVIN BINDING PROTEIN 1 DYSBINDIN"/>
    <property type="match status" value="1"/>
</dbReference>
<evidence type="ECO:0000313" key="4">
    <source>
        <dbReference type="EnsemblMetazoa" id="XP_003726598"/>
    </source>
</evidence>
<organism evidence="4 5">
    <name type="scientific">Strongylocentrotus purpuratus</name>
    <name type="common">Purple sea urchin</name>
    <dbReference type="NCBI Taxonomy" id="7668"/>
    <lineage>
        <taxon>Eukaryota</taxon>
        <taxon>Metazoa</taxon>
        <taxon>Echinodermata</taxon>
        <taxon>Eleutherozoa</taxon>
        <taxon>Echinozoa</taxon>
        <taxon>Echinoidea</taxon>
        <taxon>Euechinoidea</taxon>
        <taxon>Echinacea</taxon>
        <taxon>Camarodonta</taxon>
        <taxon>Echinidea</taxon>
        <taxon>Strongylocentrotidae</taxon>
        <taxon>Strongylocentrotus</taxon>
    </lineage>
</organism>
<reference evidence="5" key="1">
    <citation type="submission" date="2015-02" db="EMBL/GenBank/DDBJ databases">
        <title>Genome sequencing for Strongylocentrotus purpuratus.</title>
        <authorList>
            <person name="Murali S."/>
            <person name="Liu Y."/>
            <person name="Vee V."/>
            <person name="English A."/>
            <person name="Wang M."/>
            <person name="Skinner E."/>
            <person name="Han Y."/>
            <person name="Muzny D.M."/>
            <person name="Worley K.C."/>
            <person name="Gibbs R.A."/>
        </authorList>
    </citation>
    <scope>NUCLEOTIDE SEQUENCE</scope>
</reference>
<dbReference type="InterPro" id="IPR007531">
    <property type="entry name" value="Dysbindin"/>
</dbReference>
<feature type="compositionally biased region" description="Acidic residues" evidence="3">
    <location>
        <begin position="263"/>
        <end position="273"/>
    </location>
</feature>
<dbReference type="GO" id="GO:0005737">
    <property type="term" value="C:cytoplasm"/>
    <property type="evidence" value="ECO:0007669"/>
    <property type="project" value="InterPro"/>
</dbReference>
<feature type="compositionally biased region" description="Acidic residues" evidence="3">
    <location>
        <begin position="298"/>
        <end position="309"/>
    </location>
</feature>
<dbReference type="RefSeq" id="XP_003726598.2">
    <property type="nucleotide sequence ID" value="XM_003726550.3"/>
</dbReference>
<dbReference type="OMA" id="KSWFLLH"/>
<dbReference type="EnsemblMetazoa" id="XM_003726550">
    <property type="protein sequence ID" value="XP_003726598"/>
    <property type="gene ID" value="LOC100889866"/>
</dbReference>